<gene>
    <name evidence="1" type="ORF">KCG56_03365</name>
</gene>
<reference evidence="1" key="1">
    <citation type="submission" date="2021-04" db="EMBL/GenBank/DDBJ databases">
        <title>Characterizing Neisseria spp. as novel respiratory pathobionts in bronchiectasis.</title>
        <authorList>
            <person name="Li L."/>
            <person name="Mac Aogain M."/>
            <person name="Xu T."/>
            <person name="Jaggi T.K."/>
            <person name="Chan L.Y."/>
            <person name="Keir H.R."/>
            <person name="Dicker A.J."/>
            <person name="Qu J."/>
            <person name="Liu Y."/>
            <person name="Chen H.S."/>
            <person name="Koh M.S."/>
            <person name="Ong T.H."/>
            <person name="Lim A.Y.H."/>
            <person name="Abisheganaden J."/>
            <person name="Low T.B."/>
            <person name="Oliver B.G."/>
            <person name="Tan N.S."/>
            <person name="Fang M."/>
            <person name="Chalmers J.D."/>
            <person name="Chotirmall S.H."/>
        </authorList>
    </citation>
    <scope>NUCLEOTIDE SEQUENCE</scope>
    <source>
        <strain evidence="1">TT0073</strain>
    </source>
</reference>
<protein>
    <submittedName>
        <fullName evidence="1">Uncharacterized protein</fullName>
    </submittedName>
</protein>
<organism evidence="1 2">
    <name type="scientific">Neisseria subflava</name>
    <dbReference type="NCBI Taxonomy" id="28449"/>
    <lineage>
        <taxon>Bacteria</taxon>
        <taxon>Pseudomonadati</taxon>
        <taxon>Pseudomonadota</taxon>
        <taxon>Betaproteobacteria</taxon>
        <taxon>Neisseriales</taxon>
        <taxon>Neisseriaceae</taxon>
        <taxon>Neisseria</taxon>
    </lineage>
</organism>
<proteinExistence type="predicted"/>
<dbReference type="AlphaFoldDB" id="A0A9X9HZH5"/>
<accession>A0A9X9HZH5</accession>
<dbReference type="RefSeq" id="WP_254321905.1">
    <property type="nucleotide sequence ID" value="NZ_CP073116.1"/>
</dbReference>
<name>A0A9X9HZH5_NEISU</name>
<sequence>MLNFFRKNEKVENTTKIFKLSDININENVGINKLKELNKILIIDDNDFPPLNKLRNNNFQITKLDDISSIQMVKEFPIVVCDIQGVGKELSDSTGGGAFIIKEIRNQYPDKYIIAYSTHSYDLALQEYTKNADIFIGKGTSVEQWSSIFEEAIRICSNPIIRWKRFRSILLEKNMELYELFQLEQKYIQYLVEQKTKDTILDETKSISINPHFQDIVNQFISSSLSSGLIEIAKEVIK</sequence>
<dbReference type="EMBL" id="CP073116">
    <property type="protein sequence ID" value="UTG72487.1"/>
    <property type="molecule type" value="Genomic_DNA"/>
</dbReference>
<evidence type="ECO:0000313" key="2">
    <source>
        <dbReference type="Proteomes" id="UP001057305"/>
    </source>
</evidence>
<evidence type="ECO:0000313" key="1">
    <source>
        <dbReference type="EMBL" id="UTG72487.1"/>
    </source>
</evidence>
<dbReference type="Proteomes" id="UP001057305">
    <property type="component" value="Chromosome"/>
</dbReference>